<feature type="domain" description="F5/8 type C" evidence="5">
    <location>
        <begin position="1"/>
        <end position="143"/>
    </location>
</feature>
<evidence type="ECO:0000313" key="7">
    <source>
        <dbReference type="Proteomes" id="UP001176806"/>
    </source>
</evidence>
<dbReference type="PROSITE" id="PS50022">
    <property type="entry name" value="FA58C_3"/>
    <property type="match status" value="1"/>
</dbReference>
<sequence length="823" mass="91946">MFSQSIQVTASSSYEQSGWSIVNLIDGENSEVTDAKGWTSNNSTKTNHEEWVQLKFSELVSIYGIHLYSRDGGQGFPVDFIIEVSQDANTWKTVTNETNYTVTDSKNTFSFPEEQVQYVKITGTSLRINPLDNNQYRMQFTEVDFNPDLVPDIEPELPNDYSYILERITPSTISNVGSNVVLDFGKAAFASMEFTYTATTAHTVSIHLGEKLSGTSVDRNPGATIRYQKVDIPVMAGTNTYEVSLAEDARNTAHGAIQIPSYAPVLMPYRYVEIENHEGTLLKEDFVQLAYFGPWDENASSFSSDDAILNQIWDLCKYSMKATSFMGYYIDGDRERIPYEADAYLNQLSHYGTDASYKIARNTIEYLMDHSTWPVEWQQHMVLMFYADYIYTGNTELISEYYDRIIDKSLYELRRGDGLISHENATASFINNELGFTYNQWATSKFTPIVDWPTTERDGFVFESYNAVVNAFYYKSLLQLAEMAQAIGDTTNLNLFTAEAIKVKTAYNAVFFDTATGLYVDGEGTSHSSLHTNMMALAMGLVPNANIATVVTFIKSKGMGCSVYGAQYLFEALYNAGEADYALELMTSQDTRSWYNMIRVGSTITLEAWDESYKNNLDWNHAWGAAPANLIPNYMWGIKPITPGFTKASIQPQLSTLQNTSIKVPTPNGGIEGVFEITTEGNDFYTITIPAGIEGEFSIPNMKLNLIHNSVSKNDVDLLILESGVHTIEITEAVEKPLSIEKLEDINLNIYPNPLLNSEMLNIQIPDLTLAKVSIINLTGQVLSTGDINKGKGSLSLNGLSSGMYIVKIVAEGKTYSKKIILQ</sequence>
<name>A0ABT8WS18_9FLAO</name>
<dbReference type="GO" id="GO:0016787">
    <property type="term" value="F:hydrolase activity"/>
    <property type="evidence" value="ECO:0007669"/>
    <property type="project" value="UniProtKB-KW"/>
</dbReference>
<accession>A0ABT8WS18</accession>
<comment type="caution">
    <text evidence="6">The sequence shown here is derived from an EMBL/GenBank/DDBJ whole genome shotgun (WGS) entry which is preliminary data.</text>
</comment>
<dbReference type="InterPro" id="IPR035398">
    <property type="entry name" value="Bac_rhamnosid_C"/>
</dbReference>
<dbReference type="Pfam" id="PF00754">
    <property type="entry name" value="F5_F8_type_C"/>
    <property type="match status" value="1"/>
</dbReference>
<dbReference type="InterPro" id="IPR000421">
    <property type="entry name" value="FA58C"/>
</dbReference>
<dbReference type="InterPro" id="IPR035396">
    <property type="entry name" value="Bac_rhamnosid6H"/>
</dbReference>
<comment type="catalytic activity">
    <reaction evidence="1">
        <text>Hydrolysis of terminal non-reducing alpha-L-rhamnose residues in alpha-L-rhamnosides.</text>
        <dbReference type="EC" id="3.2.1.40"/>
    </reaction>
</comment>
<dbReference type="InterPro" id="IPR016007">
    <property type="entry name" value="Alpha_rhamnosid"/>
</dbReference>
<dbReference type="Gene3D" id="2.60.420.10">
    <property type="entry name" value="Maltose phosphorylase, domain 3"/>
    <property type="match status" value="1"/>
</dbReference>
<dbReference type="PANTHER" id="PTHR33307">
    <property type="entry name" value="ALPHA-RHAMNOSIDASE (EUROFUNG)"/>
    <property type="match status" value="1"/>
</dbReference>
<dbReference type="EC" id="3.2.1.40" evidence="2"/>
<dbReference type="SUPFAM" id="SSF48208">
    <property type="entry name" value="Six-hairpin glycosidases"/>
    <property type="match status" value="1"/>
</dbReference>
<dbReference type="NCBIfam" id="TIGR04183">
    <property type="entry name" value="Por_Secre_tail"/>
    <property type="match status" value="1"/>
</dbReference>
<dbReference type="InterPro" id="IPR012341">
    <property type="entry name" value="6hp_glycosidase-like_sf"/>
</dbReference>
<dbReference type="InterPro" id="IPR026444">
    <property type="entry name" value="Secre_tail"/>
</dbReference>
<organism evidence="6 7">
    <name type="scientific">Flavivirga jejuensis</name>
    <dbReference type="NCBI Taxonomy" id="870487"/>
    <lineage>
        <taxon>Bacteria</taxon>
        <taxon>Pseudomonadati</taxon>
        <taxon>Bacteroidota</taxon>
        <taxon>Flavobacteriia</taxon>
        <taxon>Flavobacteriales</taxon>
        <taxon>Flavobacteriaceae</taxon>
        <taxon>Flavivirga</taxon>
    </lineage>
</organism>
<dbReference type="InterPro" id="IPR008979">
    <property type="entry name" value="Galactose-bd-like_sf"/>
</dbReference>
<keyword evidence="3" id="KW-0732">Signal</keyword>
<dbReference type="Proteomes" id="UP001176806">
    <property type="component" value="Unassembled WGS sequence"/>
</dbReference>
<evidence type="ECO:0000256" key="4">
    <source>
        <dbReference type="ARBA" id="ARBA00022801"/>
    </source>
</evidence>
<dbReference type="RefSeq" id="WP_303303206.1">
    <property type="nucleotide sequence ID" value="NZ_BAABDA010000046.1"/>
</dbReference>
<dbReference type="Pfam" id="PF17389">
    <property type="entry name" value="Bac_rhamnosid6H"/>
    <property type="match status" value="1"/>
</dbReference>
<reference evidence="6" key="1">
    <citation type="submission" date="2023-07" db="EMBL/GenBank/DDBJ databases">
        <title>Two novel species in the genus Flavivirga.</title>
        <authorList>
            <person name="Kwon K."/>
        </authorList>
    </citation>
    <scope>NUCLEOTIDE SEQUENCE</scope>
    <source>
        <strain evidence="6">KACC 14158</strain>
    </source>
</reference>
<dbReference type="Gene3D" id="2.60.120.260">
    <property type="entry name" value="Galactose-binding domain-like"/>
    <property type="match status" value="2"/>
</dbReference>
<dbReference type="SUPFAM" id="SSF49785">
    <property type="entry name" value="Galactose-binding domain-like"/>
    <property type="match status" value="1"/>
</dbReference>
<gene>
    <name evidence="6" type="ORF">Q4Q40_17340</name>
</gene>
<dbReference type="EMBL" id="JAUOEL010000006">
    <property type="protein sequence ID" value="MDO5975965.1"/>
    <property type="molecule type" value="Genomic_DNA"/>
</dbReference>
<dbReference type="InterPro" id="IPR008928">
    <property type="entry name" value="6-hairpin_glycosidase_sf"/>
</dbReference>
<proteinExistence type="predicted"/>
<evidence type="ECO:0000259" key="5">
    <source>
        <dbReference type="PROSITE" id="PS50022"/>
    </source>
</evidence>
<evidence type="ECO:0000313" key="6">
    <source>
        <dbReference type="EMBL" id="MDO5975965.1"/>
    </source>
</evidence>
<evidence type="ECO:0000256" key="3">
    <source>
        <dbReference type="ARBA" id="ARBA00022729"/>
    </source>
</evidence>
<keyword evidence="4 6" id="KW-0378">Hydrolase</keyword>
<dbReference type="Pfam" id="PF18962">
    <property type="entry name" value="Por_Secre_tail"/>
    <property type="match status" value="1"/>
</dbReference>
<dbReference type="PANTHER" id="PTHR33307:SF6">
    <property type="entry name" value="ALPHA-RHAMNOSIDASE (EUROFUNG)-RELATED"/>
    <property type="match status" value="1"/>
</dbReference>
<protein>
    <recommendedName>
        <fullName evidence="2">alpha-L-rhamnosidase</fullName>
        <ecNumber evidence="2">3.2.1.40</ecNumber>
    </recommendedName>
</protein>
<evidence type="ECO:0000256" key="2">
    <source>
        <dbReference type="ARBA" id="ARBA00012652"/>
    </source>
</evidence>
<evidence type="ECO:0000256" key="1">
    <source>
        <dbReference type="ARBA" id="ARBA00001445"/>
    </source>
</evidence>
<dbReference type="Gene3D" id="1.50.10.10">
    <property type="match status" value="1"/>
</dbReference>
<dbReference type="Pfam" id="PF17390">
    <property type="entry name" value="Bac_rhamnosid_C"/>
    <property type="match status" value="1"/>
</dbReference>
<keyword evidence="7" id="KW-1185">Reference proteome</keyword>